<accession>A0A5B7H9V2</accession>
<sequence>MNDWLVTMRSARRQA</sequence>
<evidence type="ECO:0000313" key="1">
    <source>
        <dbReference type="EMBL" id="MPC66435.1"/>
    </source>
</evidence>
<organism evidence="1 2">
    <name type="scientific">Portunus trituberculatus</name>
    <name type="common">Swimming crab</name>
    <name type="synonym">Neptunus trituberculatus</name>
    <dbReference type="NCBI Taxonomy" id="210409"/>
    <lineage>
        <taxon>Eukaryota</taxon>
        <taxon>Metazoa</taxon>
        <taxon>Ecdysozoa</taxon>
        <taxon>Arthropoda</taxon>
        <taxon>Crustacea</taxon>
        <taxon>Multicrustacea</taxon>
        <taxon>Malacostraca</taxon>
        <taxon>Eumalacostraca</taxon>
        <taxon>Eucarida</taxon>
        <taxon>Decapoda</taxon>
        <taxon>Pleocyemata</taxon>
        <taxon>Brachyura</taxon>
        <taxon>Eubrachyura</taxon>
        <taxon>Portunoidea</taxon>
        <taxon>Portunidae</taxon>
        <taxon>Portuninae</taxon>
        <taxon>Portunus</taxon>
    </lineage>
</organism>
<evidence type="ECO:0000313" key="2">
    <source>
        <dbReference type="Proteomes" id="UP000324222"/>
    </source>
</evidence>
<dbReference type="Proteomes" id="UP000324222">
    <property type="component" value="Unassembled WGS sequence"/>
</dbReference>
<name>A0A5B7H9V2_PORTR</name>
<protein>
    <submittedName>
        <fullName evidence="1">Uncharacterized protein</fullName>
    </submittedName>
</protein>
<gene>
    <name evidence="1" type="ORF">E2C01_060582</name>
</gene>
<dbReference type="EMBL" id="VSRR010024745">
    <property type="protein sequence ID" value="MPC66435.1"/>
    <property type="molecule type" value="Genomic_DNA"/>
</dbReference>
<proteinExistence type="predicted"/>
<reference evidence="1 2" key="1">
    <citation type="submission" date="2019-05" db="EMBL/GenBank/DDBJ databases">
        <title>Another draft genome of Portunus trituberculatus and its Hox gene families provides insights of decapod evolution.</title>
        <authorList>
            <person name="Jeong J.-H."/>
            <person name="Song I."/>
            <person name="Kim S."/>
            <person name="Choi T."/>
            <person name="Kim D."/>
            <person name="Ryu S."/>
            <person name="Kim W."/>
        </authorList>
    </citation>
    <scope>NUCLEOTIDE SEQUENCE [LARGE SCALE GENOMIC DNA]</scope>
    <source>
        <tissue evidence="1">Muscle</tissue>
    </source>
</reference>
<keyword evidence="2" id="KW-1185">Reference proteome</keyword>
<comment type="caution">
    <text evidence="1">The sequence shown here is derived from an EMBL/GenBank/DDBJ whole genome shotgun (WGS) entry which is preliminary data.</text>
</comment>